<dbReference type="RefSeq" id="WP_188741750.1">
    <property type="nucleotide sequence ID" value="NZ_BAABFW010000041.1"/>
</dbReference>
<protein>
    <submittedName>
        <fullName evidence="1">Uncharacterized protein</fullName>
    </submittedName>
</protein>
<keyword evidence="2" id="KW-1185">Reference proteome</keyword>
<reference evidence="1" key="2">
    <citation type="submission" date="2020-09" db="EMBL/GenBank/DDBJ databases">
        <authorList>
            <person name="Sun Q."/>
            <person name="Zhou Y."/>
        </authorList>
    </citation>
    <scope>NUCLEOTIDE SEQUENCE</scope>
    <source>
        <strain evidence="1">CGMCC 1.8984</strain>
    </source>
</reference>
<gene>
    <name evidence="1" type="ORF">GCM10011372_04070</name>
</gene>
<evidence type="ECO:0000313" key="2">
    <source>
        <dbReference type="Proteomes" id="UP000636956"/>
    </source>
</evidence>
<name>A0A917PBB1_9MICO</name>
<reference evidence="1" key="1">
    <citation type="journal article" date="2014" name="Int. J. Syst. Evol. Microbiol.">
        <title>Complete genome sequence of Corynebacterium casei LMG S-19264T (=DSM 44701T), isolated from a smear-ripened cheese.</title>
        <authorList>
            <consortium name="US DOE Joint Genome Institute (JGI-PGF)"/>
            <person name="Walter F."/>
            <person name="Albersmeier A."/>
            <person name="Kalinowski J."/>
            <person name="Ruckert C."/>
        </authorList>
    </citation>
    <scope>NUCLEOTIDE SEQUENCE</scope>
    <source>
        <strain evidence="1">CGMCC 1.8984</strain>
    </source>
</reference>
<organism evidence="1 2">
    <name type="scientific">Agromyces bauzanensis</name>
    <dbReference type="NCBI Taxonomy" id="1308924"/>
    <lineage>
        <taxon>Bacteria</taxon>
        <taxon>Bacillati</taxon>
        <taxon>Actinomycetota</taxon>
        <taxon>Actinomycetes</taxon>
        <taxon>Micrococcales</taxon>
        <taxon>Microbacteriaceae</taxon>
        <taxon>Agromyces</taxon>
    </lineage>
</organism>
<sequence>MGARPVEASAQGGTPAGGRVDLAQSRALRELPAEVPETTRLPRFQRRDGPLGHERIGKPRGEAIVKVRC</sequence>
<dbReference type="AlphaFoldDB" id="A0A917PBB1"/>
<evidence type="ECO:0000313" key="1">
    <source>
        <dbReference type="EMBL" id="GGJ69454.1"/>
    </source>
</evidence>
<accession>A0A917PBB1</accession>
<proteinExistence type="predicted"/>
<dbReference type="Proteomes" id="UP000636956">
    <property type="component" value="Unassembled WGS sequence"/>
</dbReference>
<comment type="caution">
    <text evidence="1">The sequence shown here is derived from an EMBL/GenBank/DDBJ whole genome shotgun (WGS) entry which is preliminary data.</text>
</comment>
<dbReference type="EMBL" id="BMMD01000001">
    <property type="protein sequence ID" value="GGJ69454.1"/>
    <property type="molecule type" value="Genomic_DNA"/>
</dbReference>